<dbReference type="EMBL" id="AP023421">
    <property type="protein sequence ID" value="BCK85859.1"/>
    <property type="molecule type" value="Genomic_DNA"/>
</dbReference>
<reference evidence="8" key="1">
    <citation type="submission" date="2020-09" db="EMBL/GenBank/DDBJ databases">
        <title>New species isolated from human feces.</title>
        <authorList>
            <person name="Kitahara M."/>
            <person name="Shigeno Y."/>
            <person name="Shime M."/>
            <person name="Matsumoto Y."/>
            <person name="Nakamura S."/>
            <person name="Motooka D."/>
            <person name="Fukuoka S."/>
            <person name="Nishikawa H."/>
            <person name="Benno Y."/>
        </authorList>
    </citation>
    <scope>NUCLEOTIDE SEQUENCE</scope>
    <source>
        <strain evidence="8">MM59</strain>
        <plasmid evidence="8">pMM59_01</plasmid>
    </source>
</reference>
<dbReference type="GO" id="GO:0009378">
    <property type="term" value="F:four-way junction helicase activity"/>
    <property type="evidence" value="ECO:0007669"/>
    <property type="project" value="InterPro"/>
</dbReference>
<sequence length="202" mass="21209">MFYYLDGTVAEILPYLAVIDCGGVGYACKTTNYTLASLKKGQRGKIYTYLNVGEEVFDLYGFSTQSELNSFKLLLGVSGVGPKAALAILSSGTPESLAMAIVTGDEKRLTAAPGIGKKIAQRIILELKDKMAKESAGGLDFSGGGAPPAVSAAYPTKAAEAAQALSTLGYSSQEISVALKGVDVESLPLEEIIRQSLKKMVK</sequence>
<dbReference type="SUPFAM" id="SSF47781">
    <property type="entry name" value="RuvA domain 2-like"/>
    <property type="match status" value="1"/>
</dbReference>
<keyword evidence="2 6" id="KW-0227">DNA damage</keyword>
<evidence type="ECO:0000256" key="4">
    <source>
        <dbReference type="ARBA" id="ARBA00023172"/>
    </source>
</evidence>
<dbReference type="InterPro" id="IPR000085">
    <property type="entry name" value="RuvA"/>
</dbReference>
<dbReference type="SMART" id="SM00278">
    <property type="entry name" value="HhH1"/>
    <property type="match status" value="2"/>
</dbReference>
<keyword evidence="8" id="KW-0347">Helicase</keyword>
<dbReference type="KEGG" id="pfaa:MM59RIKEN_31780"/>
<comment type="caution">
    <text evidence="6">Lacks conserved residue(s) required for the propagation of feature annotation.</text>
</comment>
<dbReference type="GO" id="GO:0048476">
    <property type="term" value="C:Holliday junction resolvase complex"/>
    <property type="evidence" value="ECO:0007669"/>
    <property type="project" value="UniProtKB-UniRule"/>
</dbReference>
<dbReference type="HAMAP" id="MF_00031">
    <property type="entry name" value="DNA_HJ_migration_RuvA"/>
    <property type="match status" value="1"/>
</dbReference>
<dbReference type="Gene3D" id="1.10.150.20">
    <property type="entry name" value="5' to 3' exonuclease, C-terminal subdomain"/>
    <property type="match status" value="1"/>
</dbReference>
<evidence type="ECO:0000313" key="9">
    <source>
        <dbReference type="Proteomes" id="UP000679848"/>
    </source>
</evidence>
<dbReference type="Pfam" id="PF14520">
    <property type="entry name" value="HHH_5"/>
    <property type="match status" value="1"/>
</dbReference>
<dbReference type="GO" id="GO:0005737">
    <property type="term" value="C:cytoplasm"/>
    <property type="evidence" value="ECO:0007669"/>
    <property type="project" value="UniProtKB-SubCell"/>
</dbReference>
<keyword evidence="5 6" id="KW-0234">DNA repair</keyword>
<keyword evidence="4 6" id="KW-0233">DNA recombination</keyword>
<dbReference type="SUPFAM" id="SSF50249">
    <property type="entry name" value="Nucleic acid-binding proteins"/>
    <property type="match status" value="1"/>
</dbReference>
<comment type="function">
    <text evidence="6">The RuvA-RuvB-RuvC complex processes Holliday junction (HJ) DNA during genetic recombination and DNA repair, while the RuvA-RuvB complex plays an important role in the rescue of blocked DNA replication forks via replication fork reversal (RFR). RuvA specifically binds to HJ cruciform DNA, conferring on it an open structure. The RuvB hexamer acts as an ATP-dependent pump, pulling dsDNA into and through the RuvAB complex. HJ branch migration allows RuvC to scan DNA until it finds its consensus sequence, where it cleaves and resolves the cruciform DNA.</text>
</comment>
<keyword evidence="8" id="KW-0614">Plasmid</keyword>
<protein>
    <recommendedName>
        <fullName evidence="6">Holliday junction branch migration complex subunit RuvA</fullName>
    </recommendedName>
</protein>
<keyword evidence="8" id="KW-0067">ATP-binding</keyword>
<dbReference type="CDD" id="cd14332">
    <property type="entry name" value="UBA_RuvA_C"/>
    <property type="match status" value="1"/>
</dbReference>
<comment type="domain">
    <text evidence="6">Has three domains with a flexible linker between the domains II and III and assumes an 'L' shape. Domain III is highly mobile and contacts RuvB.</text>
</comment>
<evidence type="ECO:0000256" key="2">
    <source>
        <dbReference type="ARBA" id="ARBA00022763"/>
    </source>
</evidence>
<dbReference type="InterPro" id="IPR012340">
    <property type="entry name" value="NA-bd_OB-fold"/>
</dbReference>
<feature type="domain" description="Helix-hairpin-helix DNA-binding motif class 1" evidence="7">
    <location>
        <begin position="107"/>
        <end position="126"/>
    </location>
</feature>
<organism evidence="8 9">
    <name type="scientific">Pusillibacter faecalis</name>
    <dbReference type="NCBI Taxonomy" id="2714358"/>
    <lineage>
        <taxon>Bacteria</taxon>
        <taxon>Bacillati</taxon>
        <taxon>Bacillota</taxon>
        <taxon>Clostridia</taxon>
        <taxon>Eubacteriales</taxon>
        <taxon>Oscillospiraceae</taxon>
        <taxon>Pusillibacter</taxon>
    </lineage>
</organism>
<dbReference type="GO" id="GO:0000400">
    <property type="term" value="F:four-way junction DNA binding"/>
    <property type="evidence" value="ECO:0007669"/>
    <property type="project" value="UniProtKB-UniRule"/>
</dbReference>
<comment type="similarity">
    <text evidence="6">Belongs to the RuvA family.</text>
</comment>
<dbReference type="RefSeq" id="WP_187028413.1">
    <property type="nucleotide sequence ID" value="NZ_AP023421.1"/>
</dbReference>
<dbReference type="GO" id="GO:0009379">
    <property type="term" value="C:Holliday junction helicase complex"/>
    <property type="evidence" value="ECO:0007669"/>
    <property type="project" value="InterPro"/>
</dbReference>
<dbReference type="GO" id="GO:0006281">
    <property type="term" value="P:DNA repair"/>
    <property type="evidence" value="ECO:0007669"/>
    <property type="project" value="UniProtKB-UniRule"/>
</dbReference>
<keyword evidence="9" id="KW-1185">Reference proteome</keyword>
<keyword evidence="1 6" id="KW-0963">Cytoplasm</keyword>
<evidence type="ECO:0000256" key="3">
    <source>
        <dbReference type="ARBA" id="ARBA00023125"/>
    </source>
</evidence>
<evidence type="ECO:0000256" key="1">
    <source>
        <dbReference type="ARBA" id="ARBA00022490"/>
    </source>
</evidence>
<geneLocation type="plasmid" evidence="8 9">
    <name>pMM59_01</name>
</geneLocation>
<dbReference type="AlphaFoldDB" id="A0A830ZL10"/>
<evidence type="ECO:0000256" key="6">
    <source>
        <dbReference type="HAMAP-Rule" id="MF_00031"/>
    </source>
</evidence>
<gene>
    <name evidence="6 8" type="primary">ruvA</name>
    <name evidence="8" type="ORF">MM59RIKEN_31780</name>
</gene>
<feature type="domain" description="Helix-hairpin-helix DNA-binding motif class 1" evidence="7">
    <location>
        <begin position="72"/>
        <end position="91"/>
    </location>
</feature>
<comment type="subcellular location">
    <subcellularLocation>
        <location evidence="6">Cytoplasm</location>
    </subcellularLocation>
</comment>
<dbReference type="Pfam" id="PF01330">
    <property type="entry name" value="RuvA_N"/>
    <property type="match status" value="1"/>
</dbReference>
<evidence type="ECO:0000313" key="8">
    <source>
        <dbReference type="EMBL" id="BCK85859.1"/>
    </source>
</evidence>
<evidence type="ECO:0000259" key="7">
    <source>
        <dbReference type="SMART" id="SM00278"/>
    </source>
</evidence>
<accession>A0A830ZL10</accession>
<dbReference type="NCBIfam" id="TIGR00084">
    <property type="entry name" value="ruvA"/>
    <property type="match status" value="1"/>
</dbReference>
<dbReference type="SUPFAM" id="SSF46929">
    <property type="entry name" value="DNA helicase RuvA subunit, C-terminal domain"/>
    <property type="match status" value="1"/>
</dbReference>
<dbReference type="InterPro" id="IPR010994">
    <property type="entry name" value="RuvA_2-like"/>
</dbReference>
<dbReference type="Pfam" id="PF07499">
    <property type="entry name" value="RuvA_C"/>
    <property type="match status" value="1"/>
</dbReference>
<evidence type="ECO:0000256" key="5">
    <source>
        <dbReference type="ARBA" id="ARBA00023204"/>
    </source>
</evidence>
<dbReference type="InterPro" id="IPR036267">
    <property type="entry name" value="RuvA_C_sf"/>
</dbReference>
<keyword evidence="8" id="KW-0547">Nucleotide-binding</keyword>
<keyword evidence="8" id="KW-0378">Hydrolase</keyword>
<dbReference type="Gene3D" id="2.40.50.140">
    <property type="entry name" value="Nucleic acid-binding proteins"/>
    <property type="match status" value="1"/>
</dbReference>
<dbReference type="Proteomes" id="UP000679848">
    <property type="component" value="Plasmid pMM59_01"/>
</dbReference>
<feature type="region of interest" description="Domain II" evidence="6">
    <location>
        <begin position="64"/>
        <end position="141"/>
    </location>
</feature>
<dbReference type="InterPro" id="IPR003583">
    <property type="entry name" value="Hlx-hairpin-Hlx_DNA-bd_motif"/>
</dbReference>
<comment type="subunit">
    <text evidence="6">Homotetramer. Forms an RuvA(8)-RuvB(12)-Holliday junction (HJ) complex. HJ DNA is sandwiched between 2 RuvA tetramers; dsDNA enters through RuvA and exits via RuvB. An RuvB hexamer assembles on each DNA strand where it exits the tetramer. Each RuvB hexamer is contacted by two RuvA subunits (via domain III) on 2 adjacent RuvB subunits; this complex drives branch migration. In the full resolvosome a probable DNA-RuvA(4)-RuvB(12)-RuvC(2) complex forms which resolves the HJ.</text>
</comment>
<dbReference type="InterPro" id="IPR011114">
    <property type="entry name" value="RuvA_C"/>
</dbReference>
<dbReference type="GO" id="GO:0006310">
    <property type="term" value="P:DNA recombination"/>
    <property type="evidence" value="ECO:0007669"/>
    <property type="project" value="UniProtKB-UniRule"/>
</dbReference>
<dbReference type="Gene3D" id="1.10.8.10">
    <property type="entry name" value="DNA helicase RuvA subunit, C-terminal domain"/>
    <property type="match status" value="1"/>
</dbReference>
<name>A0A830ZL10_9FIRM</name>
<dbReference type="InterPro" id="IPR013849">
    <property type="entry name" value="DNA_helicase_Holl-junc_RuvA_I"/>
</dbReference>
<keyword evidence="3 6" id="KW-0238">DNA-binding</keyword>
<feature type="region of interest" description="Domain III" evidence="6">
    <location>
        <begin position="150"/>
        <end position="202"/>
    </location>
</feature>
<proteinExistence type="inferred from homology"/>
<dbReference type="GO" id="GO:0005524">
    <property type="term" value="F:ATP binding"/>
    <property type="evidence" value="ECO:0007669"/>
    <property type="project" value="InterPro"/>
</dbReference>